<keyword evidence="1" id="KW-0472">Membrane</keyword>
<feature type="transmembrane region" description="Helical" evidence="1">
    <location>
        <begin position="169"/>
        <end position="191"/>
    </location>
</feature>
<keyword evidence="1" id="KW-1133">Transmembrane helix</keyword>
<organism evidence="2 3">
    <name type="scientific">Leptosia nina</name>
    <dbReference type="NCBI Taxonomy" id="320188"/>
    <lineage>
        <taxon>Eukaryota</taxon>
        <taxon>Metazoa</taxon>
        <taxon>Ecdysozoa</taxon>
        <taxon>Arthropoda</taxon>
        <taxon>Hexapoda</taxon>
        <taxon>Insecta</taxon>
        <taxon>Pterygota</taxon>
        <taxon>Neoptera</taxon>
        <taxon>Endopterygota</taxon>
        <taxon>Lepidoptera</taxon>
        <taxon>Glossata</taxon>
        <taxon>Ditrysia</taxon>
        <taxon>Papilionoidea</taxon>
        <taxon>Pieridae</taxon>
        <taxon>Pierinae</taxon>
        <taxon>Leptosia</taxon>
    </lineage>
</organism>
<dbReference type="Proteomes" id="UP001497472">
    <property type="component" value="Unassembled WGS sequence"/>
</dbReference>
<dbReference type="EMBL" id="CAVLEF010000284">
    <property type="protein sequence ID" value="CAK1556474.1"/>
    <property type="molecule type" value="Genomic_DNA"/>
</dbReference>
<proteinExistence type="predicted"/>
<comment type="caution">
    <text evidence="2">The sequence shown here is derived from an EMBL/GenBank/DDBJ whole genome shotgun (WGS) entry which is preliminary data.</text>
</comment>
<sequence length="256" mass="29345">MQKVTLAYKEEEIYEAEECREFDMLICKGVPVKIDSCESDILNKKESNKCQSVSIRCPEQEVFQVSPKAIYMFFNKTTEVSVNCKGHHDLVWTKGSNILYGENCELNISGIMVFQTRESKDQIIITNIDTPIVETASEMDLTYDASKIKSKLKQLKSLEPFDDHKKHDIIQYSLISIIAIGICICIFVKILRSRFCRKTRTSNLVGDSEATQNTIVYFKKPRSPTMKDNLDDGHVRMLTPWTSNNTPLRTETSHVK</sequence>
<evidence type="ECO:0000256" key="1">
    <source>
        <dbReference type="SAM" id="Phobius"/>
    </source>
</evidence>
<name>A0AAV1K4P3_9NEOP</name>
<evidence type="ECO:0000313" key="2">
    <source>
        <dbReference type="EMBL" id="CAK1556474.1"/>
    </source>
</evidence>
<dbReference type="AlphaFoldDB" id="A0AAV1K4P3"/>
<reference evidence="2 3" key="1">
    <citation type="submission" date="2023-11" db="EMBL/GenBank/DDBJ databases">
        <authorList>
            <person name="Okamura Y."/>
        </authorList>
    </citation>
    <scope>NUCLEOTIDE SEQUENCE [LARGE SCALE GENOMIC DNA]</scope>
</reference>
<protein>
    <recommendedName>
        <fullName evidence="4">Envelope protein</fullName>
    </recommendedName>
</protein>
<keyword evidence="3" id="KW-1185">Reference proteome</keyword>
<gene>
    <name evidence="2" type="ORF">LNINA_LOCUS15221</name>
</gene>
<accession>A0AAV1K4P3</accession>
<evidence type="ECO:0000313" key="3">
    <source>
        <dbReference type="Proteomes" id="UP001497472"/>
    </source>
</evidence>
<keyword evidence="1" id="KW-0812">Transmembrane</keyword>
<evidence type="ECO:0008006" key="4">
    <source>
        <dbReference type="Google" id="ProtNLM"/>
    </source>
</evidence>